<dbReference type="Pfam" id="PF01553">
    <property type="entry name" value="Acyltransferase"/>
    <property type="match status" value="1"/>
</dbReference>
<dbReference type="AlphaFoldDB" id="A0A4P9UMI2"/>
<keyword evidence="6" id="KW-0472">Membrane</keyword>
<feature type="domain" description="Phospholipid/glycerol acyltransferase" evidence="7">
    <location>
        <begin position="75"/>
        <end position="187"/>
    </location>
</feature>
<keyword evidence="4" id="KW-0443">Lipid metabolism</keyword>
<comment type="pathway">
    <text evidence="1">Lipid metabolism.</text>
</comment>
<dbReference type="STRING" id="675511.GCA_000341735_01027"/>
<dbReference type="RefSeq" id="WP_017839626.1">
    <property type="nucleotide sequence ID" value="NZ_CP035467.1"/>
</dbReference>
<dbReference type="OrthoDB" id="9806880at2"/>
<dbReference type="PANTHER" id="PTHR10434:SF64">
    <property type="entry name" value="1-ACYL-SN-GLYCEROL-3-PHOSPHATE ACYLTRANSFERASE-RELATED"/>
    <property type="match status" value="1"/>
</dbReference>
<name>A0A4P9UMI2_METBY</name>
<dbReference type="SMART" id="SM00563">
    <property type="entry name" value="PlsC"/>
    <property type="match status" value="1"/>
</dbReference>
<reference evidence="9" key="1">
    <citation type="journal article" date="2019" name="J. Bacteriol.">
        <title>A Mutagenic Screen Identifies a TonB-Dependent Receptor Required for the Lanthanide Metal Switch in the Type I Methanotroph 'Methylotuvimicrobium buryatense' 5GB1C.</title>
        <authorList>
            <person name="Groom J.D."/>
            <person name="Ford S.M."/>
            <person name="Pesesky M.W."/>
            <person name="Lidstrom M.E."/>
        </authorList>
    </citation>
    <scope>NUCLEOTIDE SEQUENCE [LARGE SCALE GENOMIC DNA]</scope>
    <source>
        <strain evidence="9">5GB1C</strain>
    </source>
</reference>
<sequence length="270" mass="30321">MIAAFRQLYKIKLIVLLFLSGFVIALGVFPVINQSSRPIKARERINRIKLSWLKAFKRILNLEVIIEGRAADGPVLVVSNHVSWLDIIVLGQHLPGYFVAKNDILDWPVIGYLSKEAGTIFVRRGDKKEIHATTEQMSWLLKQNSKVFAFPEGTTSDGSQVLPFHSSLLQPALLTRSAIQPVAIRYEGKAKFLAPFIGNDEFIPHLLKMLKLGKIEVRVKILPVLEMADKSRSALSYEAHTGIIEALRAETIISQVPASLPVSRKRFSRF</sequence>
<dbReference type="SUPFAM" id="SSF69593">
    <property type="entry name" value="Glycerol-3-phosphate (1)-acyltransferase"/>
    <property type="match status" value="1"/>
</dbReference>
<keyword evidence="6" id="KW-0812">Transmembrane</keyword>
<dbReference type="KEGG" id="mbur:EQU24_10065"/>
<keyword evidence="6" id="KW-1133">Transmembrane helix</keyword>
<keyword evidence="9" id="KW-1185">Reference proteome</keyword>
<evidence type="ECO:0000259" key="7">
    <source>
        <dbReference type="SMART" id="SM00563"/>
    </source>
</evidence>
<protein>
    <submittedName>
        <fullName evidence="8">1-acyl-sn-glycerol-3-phosphate acyltransferase</fullName>
    </submittedName>
</protein>
<keyword evidence="5 8" id="KW-0012">Acyltransferase</keyword>
<dbReference type="GO" id="GO:0003841">
    <property type="term" value="F:1-acylglycerol-3-phosphate O-acyltransferase activity"/>
    <property type="evidence" value="ECO:0007669"/>
    <property type="project" value="TreeGrafter"/>
</dbReference>
<evidence type="ECO:0000256" key="6">
    <source>
        <dbReference type="SAM" id="Phobius"/>
    </source>
</evidence>
<organism evidence="8 9">
    <name type="scientific">Methylotuvimicrobium buryatense</name>
    <name type="common">Methylomicrobium buryatense</name>
    <dbReference type="NCBI Taxonomy" id="95641"/>
    <lineage>
        <taxon>Bacteria</taxon>
        <taxon>Pseudomonadati</taxon>
        <taxon>Pseudomonadota</taxon>
        <taxon>Gammaproteobacteria</taxon>
        <taxon>Methylococcales</taxon>
        <taxon>Methylococcaceae</taxon>
        <taxon>Methylotuvimicrobium</taxon>
    </lineage>
</organism>
<keyword evidence="3" id="KW-0808">Transferase</keyword>
<evidence type="ECO:0000256" key="2">
    <source>
        <dbReference type="ARBA" id="ARBA00022516"/>
    </source>
</evidence>
<dbReference type="CDD" id="cd07989">
    <property type="entry name" value="LPLAT_AGPAT-like"/>
    <property type="match status" value="1"/>
</dbReference>
<evidence type="ECO:0000256" key="4">
    <source>
        <dbReference type="ARBA" id="ARBA00023098"/>
    </source>
</evidence>
<accession>A0A4P9UMI2</accession>
<proteinExistence type="predicted"/>
<gene>
    <name evidence="8" type="ORF">EQU24_10065</name>
</gene>
<evidence type="ECO:0000256" key="3">
    <source>
        <dbReference type="ARBA" id="ARBA00022679"/>
    </source>
</evidence>
<evidence type="ECO:0000313" key="9">
    <source>
        <dbReference type="Proteomes" id="UP000305881"/>
    </source>
</evidence>
<dbReference type="Proteomes" id="UP000305881">
    <property type="component" value="Chromosome"/>
</dbReference>
<keyword evidence="2" id="KW-0444">Lipid biosynthesis</keyword>
<dbReference type="PANTHER" id="PTHR10434">
    <property type="entry name" value="1-ACYL-SN-GLYCEROL-3-PHOSPHATE ACYLTRANSFERASE"/>
    <property type="match status" value="1"/>
</dbReference>
<dbReference type="EMBL" id="CP035467">
    <property type="protein sequence ID" value="QCW82539.1"/>
    <property type="molecule type" value="Genomic_DNA"/>
</dbReference>
<feature type="transmembrane region" description="Helical" evidence="6">
    <location>
        <begin position="12"/>
        <end position="32"/>
    </location>
</feature>
<evidence type="ECO:0000256" key="1">
    <source>
        <dbReference type="ARBA" id="ARBA00005189"/>
    </source>
</evidence>
<evidence type="ECO:0000313" key="8">
    <source>
        <dbReference type="EMBL" id="QCW82539.1"/>
    </source>
</evidence>
<evidence type="ECO:0000256" key="5">
    <source>
        <dbReference type="ARBA" id="ARBA00023315"/>
    </source>
</evidence>
<dbReference type="InterPro" id="IPR002123">
    <property type="entry name" value="Plipid/glycerol_acylTrfase"/>
</dbReference>
<dbReference type="GO" id="GO:0006654">
    <property type="term" value="P:phosphatidic acid biosynthetic process"/>
    <property type="evidence" value="ECO:0007669"/>
    <property type="project" value="TreeGrafter"/>
</dbReference>